<feature type="compositionally biased region" description="Pro residues" evidence="1">
    <location>
        <begin position="374"/>
        <end position="401"/>
    </location>
</feature>
<reference evidence="3" key="1">
    <citation type="submission" date="2020-06" db="EMBL/GenBank/DDBJ databases">
        <title>Draft genome of Bugula neritina, a colonial animal packing powerful symbionts and potential medicines.</title>
        <authorList>
            <person name="Rayko M."/>
        </authorList>
    </citation>
    <scope>NUCLEOTIDE SEQUENCE [LARGE SCALE GENOMIC DNA]</scope>
    <source>
        <strain evidence="3">Kwan_BN1</strain>
    </source>
</reference>
<dbReference type="OrthoDB" id="5971719at2759"/>
<dbReference type="GO" id="GO:0030864">
    <property type="term" value="C:cortical actin cytoskeleton"/>
    <property type="evidence" value="ECO:0007669"/>
    <property type="project" value="TreeGrafter"/>
</dbReference>
<gene>
    <name evidence="3" type="ORF">EB796_005833</name>
</gene>
<dbReference type="GO" id="GO:0030427">
    <property type="term" value="C:site of polarized growth"/>
    <property type="evidence" value="ECO:0007669"/>
    <property type="project" value="TreeGrafter"/>
</dbReference>
<feature type="compositionally biased region" description="Basic and acidic residues" evidence="1">
    <location>
        <begin position="203"/>
        <end position="223"/>
    </location>
</feature>
<dbReference type="PROSITE" id="PS51263">
    <property type="entry name" value="ADF_H"/>
    <property type="match status" value="1"/>
</dbReference>
<dbReference type="GO" id="GO:0048812">
    <property type="term" value="P:neuron projection morphogenesis"/>
    <property type="evidence" value="ECO:0007669"/>
    <property type="project" value="TreeGrafter"/>
</dbReference>
<dbReference type="InterPro" id="IPR002108">
    <property type="entry name" value="ADF-H"/>
</dbReference>
<dbReference type="PANTHER" id="PTHR10829">
    <property type="entry name" value="CORTACTIN AND DREBRIN"/>
    <property type="match status" value="1"/>
</dbReference>
<dbReference type="GO" id="GO:0030425">
    <property type="term" value="C:dendrite"/>
    <property type="evidence" value="ECO:0007669"/>
    <property type="project" value="TreeGrafter"/>
</dbReference>
<feature type="compositionally biased region" description="Acidic residues" evidence="1">
    <location>
        <begin position="413"/>
        <end position="423"/>
    </location>
</feature>
<dbReference type="GO" id="GO:0014069">
    <property type="term" value="C:postsynaptic density"/>
    <property type="evidence" value="ECO:0007669"/>
    <property type="project" value="TreeGrafter"/>
</dbReference>
<evidence type="ECO:0000313" key="3">
    <source>
        <dbReference type="EMBL" id="KAF6035873.1"/>
    </source>
</evidence>
<dbReference type="Pfam" id="PF00241">
    <property type="entry name" value="Cofilin_ADF"/>
    <property type="match status" value="1"/>
</dbReference>
<dbReference type="PANTHER" id="PTHR10829:SF25">
    <property type="entry name" value="DREBRIN-LIKE PROTEIN"/>
    <property type="match status" value="1"/>
</dbReference>
<name>A0A7J7KCE6_BUGNE</name>
<keyword evidence="4" id="KW-1185">Reference proteome</keyword>
<dbReference type="EMBL" id="VXIV02000816">
    <property type="protein sequence ID" value="KAF6035873.1"/>
    <property type="molecule type" value="Genomic_DNA"/>
</dbReference>
<feature type="compositionally biased region" description="Basic and acidic residues" evidence="1">
    <location>
        <begin position="283"/>
        <end position="305"/>
    </location>
</feature>
<feature type="domain" description="ADF-H" evidence="2">
    <location>
        <begin position="4"/>
        <end position="133"/>
    </location>
</feature>
<dbReference type="AlphaFoldDB" id="A0A7J7KCE6"/>
<dbReference type="SMART" id="SM00102">
    <property type="entry name" value="ADF"/>
    <property type="match status" value="1"/>
</dbReference>
<evidence type="ECO:0000256" key="1">
    <source>
        <dbReference type="SAM" id="MobiDB-lite"/>
    </source>
</evidence>
<dbReference type="SUPFAM" id="SSF55753">
    <property type="entry name" value="Actin depolymerizing proteins"/>
    <property type="match status" value="1"/>
</dbReference>
<dbReference type="GO" id="GO:0030027">
    <property type="term" value="C:lamellipodium"/>
    <property type="evidence" value="ECO:0007669"/>
    <property type="project" value="TreeGrafter"/>
</dbReference>
<feature type="region of interest" description="Disordered" evidence="1">
    <location>
        <begin position="182"/>
        <end position="466"/>
    </location>
</feature>
<feature type="compositionally biased region" description="Basic and acidic residues" evidence="1">
    <location>
        <begin position="182"/>
        <end position="196"/>
    </location>
</feature>
<feature type="compositionally biased region" description="Pro residues" evidence="1">
    <location>
        <begin position="320"/>
        <end position="329"/>
    </location>
</feature>
<dbReference type="Gene3D" id="3.40.20.10">
    <property type="entry name" value="Severin"/>
    <property type="match status" value="1"/>
</dbReference>
<feature type="compositionally biased region" description="Basic and acidic residues" evidence="1">
    <location>
        <begin position="261"/>
        <end position="275"/>
    </location>
</feature>
<dbReference type="GO" id="GO:0030833">
    <property type="term" value="P:regulation of actin filament polymerization"/>
    <property type="evidence" value="ECO:0007669"/>
    <property type="project" value="TreeGrafter"/>
</dbReference>
<dbReference type="InterPro" id="IPR029006">
    <property type="entry name" value="ADF-H/Gelsolin-like_dom_sf"/>
</dbReference>
<dbReference type="Proteomes" id="UP000593567">
    <property type="component" value="Unassembled WGS sequence"/>
</dbReference>
<dbReference type="GO" id="GO:0051015">
    <property type="term" value="F:actin filament binding"/>
    <property type="evidence" value="ECO:0007669"/>
    <property type="project" value="TreeGrafter"/>
</dbReference>
<feature type="compositionally biased region" description="Low complexity" evidence="1">
    <location>
        <begin position="238"/>
        <end position="255"/>
    </location>
</feature>
<dbReference type="CDD" id="cd11281">
    <property type="entry name" value="ADF_drebrin_like"/>
    <property type="match status" value="1"/>
</dbReference>
<accession>A0A7J7KCE6</accession>
<organism evidence="3 4">
    <name type="scientific">Bugula neritina</name>
    <name type="common">Brown bryozoan</name>
    <name type="synonym">Sertularia neritina</name>
    <dbReference type="NCBI Taxonomy" id="10212"/>
    <lineage>
        <taxon>Eukaryota</taxon>
        <taxon>Metazoa</taxon>
        <taxon>Spiralia</taxon>
        <taxon>Lophotrochozoa</taxon>
        <taxon>Bryozoa</taxon>
        <taxon>Gymnolaemata</taxon>
        <taxon>Cheilostomatida</taxon>
        <taxon>Flustrina</taxon>
        <taxon>Buguloidea</taxon>
        <taxon>Bugulidae</taxon>
        <taxon>Bugula</taxon>
    </lineage>
</organism>
<evidence type="ECO:0000259" key="2">
    <source>
        <dbReference type="PROSITE" id="PS51263"/>
    </source>
</evidence>
<sequence>MALDLRKNKEAIISTWKDISNVDSANTWAIFGYEGQTGVLKVVETGDGDFEEMVDSLNSGKIQYAYCRVTDPNTGLAKFVLVNWQGDGAPDTLKGRCASHVRDVAALLRGAHVTVNARDEADLDTDDILKQVAKSSGSNYSVHKEKAVKMEEASGPIGSVYKKTLPAAEIKIRERDQFWEKTEKEEDDRKKAELQSKRAVQQKMDKDRRERELIEAQEREKRILQHSTQVKQQRDAEAAAAKASQQSSHANQQQDNDNDEEERRTRSESLRKQRAAEAAQLVKSRENNPREMFKQRERAASREEVPPPAPPKKVVRPFNPVKPTPPPPREPSHRLEENHHHLQESHPHRLEENHHHPKRAIPTASKRTITTPREPSPPPREPSPPPREPSPPPREPNPLAPPVMHSMVPPVPDSDEEEEEQDWDSPVMEDQGDVSSFHQPPQSIPPVADEDGSSHQARALYDYQAG</sequence>
<dbReference type="GO" id="GO:0045773">
    <property type="term" value="P:positive regulation of axon extension"/>
    <property type="evidence" value="ECO:0007669"/>
    <property type="project" value="TreeGrafter"/>
</dbReference>
<evidence type="ECO:0000313" key="4">
    <source>
        <dbReference type="Proteomes" id="UP000593567"/>
    </source>
</evidence>
<dbReference type="GO" id="GO:0045211">
    <property type="term" value="C:postsynaptic membrane"/>
    <property type="evidence" value="ECO:0007669"/>
    <property type="project" value="TreeGrafter"/>
</dbReference>
<dbReference type="GO" id="GO:0005884">
    <property type="term" value="C:actin filament"/>
    <property type="evidence" value="ECO:0007669"/>
    <property type="project" value="TreeGrafter"/>
</dbReference>
<proteinExistence type="predicted"/>
<comment type="caution">
    <text evidence="3">The sequence shown here is derived from an EMBL/GenBank/DDBJ whole genome shotgun (WGS) entry which is preliminary data.</text>
</comment>
<dbReference type="GO" id="GO:0098974">
    <property type="term" value="P:postsynaptic actin cytoskeleton organization"/>
    <property type="evidence" value="ECO:0007669"/>
    <property type="project" value="TreeGrafter"/>
</dbReference>
<feature type="compositionally biased region" description="Basic and acidic residues" evidence="1">
    <location>
        <begin position="330"/>
        <end position="354"/>
    </location>
</feature>
<protein>
    <submittedName>
        <fullName evidence="3">DBNL</fullName>
    </submittedName>
</protein>